<dbReference type="Pfam" id="PF01061">
    <property type="entry name" value="ABC2_membrane"/>
    <property type="match status" value="1"/>
</dbReference>
<dbReference type="InterPro" id="IPR013525">
    <property type="entry name" value="ABC2_TM"/>
</dbReference>
<dbReference type="GO" id="GO:0005886">
    <property type="term" value="C:plasma membrane"/>
    <property type="evidence" value="ECO:0007669"/>
    <property type="project" value="UniProtKB-SubCell"/>
</dbReference>
<dbReference type="PANTHER" id="PTHR30413">
    <property type="entry name" value="INNER MEMBRANE TRANSPORT PERMEASE"/>
    <property type="match status" value="1"/>
</dbReference>
<evidence type="ECO:0000256" key="8">
    <source>
        <dbReference type="SAM" id="Phobius"/>
    </source>
</evidence>
<feature type="transmembrane region" description="Helical" evidence="8">
    <location>
        <begin position="102"/>
        <end position="124"/>
    </location>
</feature>
<evidence type="ECO:0000256" key="6">
    <source>
        <dbReference type="ARBA" id="ARBA00022989"/>
    </source>
</evidence>
<dbReference type="RefSeq" id="WP_084425948.1">
    <property type="nucleotide sequence ID" value="NZ_CP042914.1"/>
</dbReference>
<dbReference type="KEGG" id="rul:UC8_45160"/>
<name>A0A5B9QTU9_9BACT</name>
<keyword evidence="11" id="KW-1185">Reference proteome</keyword>
<dbReference type="OrthoDB" id="9794365at2"/>
<evidence type="ECO:0000256" key="7">
    <source>
        <dbReference type="ARBA" id="ARBA00023136"/>
    </source>
</evidence>
<feature type="transmembrane region" description="Helical" evidence="8">
    <location>
        <begin position="179"/>
        <end position="203"/>
    </location>
</feature>
<feature type="transmembrane region" description="Helical" evidence="8">
    <location>
        <begin position="215"/>
        <end position="231"/>
    </location>
</feature>
<dbReference type="PANTHER" id="PTHR30413:SF8">
    <property type="entry name" value="TRANSPORT PERMEASE PROTEIN"/>
    <property type="match status" value="1"/>
</dbReference>
<keyword evidence="6 8" id="KW-1133">Transmembrane helix</keyword>
<evidence type="ECO:0000259" key="9">
    <source>
        <dbReference type="Pfam" id="PF01061"/>
    </source>
</evidence>
<evidence type="ECO:0000256" key="4">
    <source>
        <dbReference type="ARBA" id="ARBA00022475"/>
    </source>
</evidence>
<protein>
    <submittedName>
        <fullName evidence="10">Polysialic acid transport protein KpsM</fullName>
    </submittedName>
</protein>
<feature type="transmembrane region" description="Helical" evidence="8">
    <location>
        <begin position="145"/>
        <end position="173"/>
    </location>
</feature>
<accession>A0A5B9QTU9</accession>
<evidence type="ECO:0000256" key="3">
    <source>
        <dbReference type="ARBA" id="ARBA00022448"/>
    </source>
</evidence>
<keyword evidence="3" id="KW-0813">Transport</keyword>
<comment type="subcellular location">
    <subcellularLocation>
        <location evidence="1">Cell inner membrane</location>
        <topology evidence="1">Multi-pass membrane protein</topology>
    </subcellularLocation>
</comment>
<feature type="transmembrane region" description="Helical" evidence="8">
    <location>
        <begin position="267"/>
        <end position="292"/>
    </location>
</feature>
<dbReference type="GO" id="GO:0015920">
    <property type="term" value="P:lipopolysaccharide transport"/>
    <property type="evidence" value="ECO:0007669"/>
    <property type="project" value="TreeGrafter"/>
</dbReference>
<dbReference type="GO" id="GO:0140359">
    <property type="term" value="F:ABC-type transporter activity"/>
    <property type="evidence" value="ECO:0007669"/>
    <property type="project" value="InterPro"/>
</dbReference>
<dbReference type="EMBL" id="CP042914">
    <property type="protein sequence ID" value="QEG42477.1"/>
    <property type="molecule type" value="Genomic_DNA"/>
</dbReference>
<evidence type="ECO:0000256" key="1">
    <source>
        <dbReference type="ARBA" id="ARBA00004429"/>
    </source>
</evidence>
<dbReference type="AlphaFoldDB" id="A0A5B9QTU9"/>
<proteinExistence type="inferred from homology"/>
<evidence type="ECO:0000313" key="11">
    <source>
        <dbReference type="Proteomes" id="UP000325286"/>
    </source>
</evidence>
<dbReference type="Proteomes" id="UP000325286">
    <property type="component" value="Chromosome"/>
</dbReference>
<evidence type="ECO:0000313" key="10">
    <source>
        <dbReference type="EMBL" id="QEG42477.1"/>
    </source>
</evidence>
<keyword evidence="4" id="KW-1003">Cell membrane</keyword>
<gene>
    <name evidence="10" type="primary">kpsM</name>
    <name evidence="10" type="ORF">UC8_45160</name>
</gene>
<feature type="transmembrane region" description="Helical" evidence="8">
    <location>
        <begin position="70"/>
        <end position="90"/>
    </location>
</feature>
<keyword evidence="7 8" id="KW-0472">Membrane</keyword>
<sequence length="301" mass="33416">MTTVIENTSEPSTAAATQTEDLPVVVYSPESPLAHPGKLVREVFSDLWRCRELIWILFQRDLKAQFRQSYLGYVWLFLPPVMTTMVWLFLNSQRVISVGDTGIPYPVFVIIGSVVWQTFTKLITSPLSSFNAGKPVFMKLKVPPEAFIAAGTARAVFDFILYSAVLIPVMLVFQIMPPWTILLVPVAVLALFALGTALGLVLVPFGSLYSDIQQAIPVLMGFLMYMAPVVYPPPKEGWAALAISWNPLTPILMGMRDFITTGSLQHLASILMLLPLSCLIIFLSMLVIRVVMPHLIARMGM</sequence>
<keyword evidence="5 8" id="KW-0812">Transmembrane</keyword>
<organism evidence="10 11">
    <name type="scientific">Roseimaritima ulvae</name>
    <dbReference type="NCBI Taxonomy" id="980254"/>
    <lineage>
        <taxon>Bacteria</taxon>
        <taxon>Pseudomonadati</taxon>
        <taxon>Planctomycetota</taxon>
        <taxon>Planctomycetia</taxon>
        <taxon>Pirellulales</taxon>
        <taxon>Pirellulaceae</taxon>
        <taxon>Roseimaritima</taxon>
    </lineage>
</organism>
<evidence type="ECO:0000256" key="5">
    <source>
        <dbReference type="ARBA" id="ARBA00022692"/>
    </source>
</evidence>
<reference evidence="10 11" key="1">
    <citation type="submission" date="2019-08" db="EMBL/GenBank/DDBJ databases">
        <title>Deep-cultivation of Planctomycetes and their phenomic and genomic characterization uncovers novel biology.</title>
        <authorList>
            <person name="Wiegand S."/>
            <person name="Jogler M."/>
            <person name="Boedeker C."/>
            <person name="Pinto D."/>
            <person name="Vollmers J."/>
            <person name="Rivas-Marin E."/>
            <person name="Kohn T."/>
            <person name="Peeters S.H."/>
            <person name="Heuer A."/>
            <person name="Rast P."/>
            <person name="Oberbeckmann S."/>
            <person name="Bunk B."/>
            <person name="Jeske O."/>
            <person name="Meyerdierks A."/>
            <person name="Storesund J.E."/>
            <person name="Kallscheuer N."/>
            <person name="Luecker S."/>
            <person name="Lage O.M."/>
            <person name="Pohl T."/>
            <person name="Merkel B.J."/>
            <person name="Hornburger P."/>
            <person name="Mueller R.-W."/>
            <person name="Bruemmer F."/>
            <person name="Labrenz M."/>
            <person name="Spormann A.M."/>
            <person name="Op den Camp H."/>
            <person name="Overmann J."/>
            <person name="Amann R."/>
            <person name="Jetten M.S.M."/>
            <person name="Mascher T."/>
            <person name="Medema M.H."/>
            <person name="Devos D.P."/>
            <person name="Kaster A.-K."/>
            <person name="Ovreas L."/>
            <person name="Rohde M."/>
            <person name="Galperin M.Y."/>
            <person name="Jogler C."/>
        </authorList>
    </citation>
    <scope>NUCLEOTIDE SEQUENCE [LARGE SCALE GENOMIC DNA]</scope>
    <source>
        <strain evidence="10 11">UC8</strain>
    </source>
</reference>
<evidence type="ECO:0000256" key="2">
    <source>
        <dbReference type="ARBA" id="ARBA00007783"/>
    </source>
</evidence>
<feature type="domain" description="ABC-2 type transporter transmembrane" evidence="9">
    <location>
        <begin position="53"/>
        <end position="257"/>
    </location>
</feature>
<comment type="similarity">
    <text evidence="2">Belongs to the ABC-2 integral membrane protein family.</text>
</comment>